<dbReference type="Gene3D" id="3.30.160.60">
    <property type="entry name" value="Classic Zinc Finger"/>
    <property type="match status" value="2"/>
</dbReference>
<dbReference type="PANTHER" id="PTHR47772">
    <property type="entry name" value="ZINC FINGER PROTEIN 200"/>
    <property type="match status" value="1"/>
</dbReference>
<protein>
    <submittedName>
        <fullName evidence="11">CLUMA_CG006572, isoform A</fullName>
    </submittedName>
</protein>
<dbReference type="InterPro" id="IPR050636">
    <property type="entry name" value="C2H2-ZF_domain-containing"/>
</dbReference>
<dbReference type="AlphaFoldDB" id="A0A1J1HYC0"/>
<dbReference type="PROSITE" id="PS00028">
    <property type="entry name" value="ZINC_FINGER_C2H2_1"/>
    <property type="match status" value="4"/>
</dbReference>
<name>A0A1J1HYC0_9DIPT</name>
<dbReference type="GO" id="GO:0008270">
    <property type="term" value="F:zinc ion binding"/>
    <property type="evidence" value="ECO:0007669"/>
    <property type="project" value="UniProtKB-KW"/>
</dbReference>
<reference evidence="11 12" key="1">
    <citation type="submission" date="2015-04" db="EMBL/GenBank/DDBJ databases">
        <authorList>
            <person name="Syromyatnikov M.Y."/>
            <person name="Popov V.N."/>
        </authorList>
    </citation>
    <scope>NUCLEOTIDE SEQUENCE [LARGE SCALE GENOMIC DNA]</scope>
</reference>
<keyword evidence="4 9" id="KW-0863">Zinc-finger</keyword>
<evidence type="ECO:0000256" key="7">
    <source>
        <dbReference type="ARBA" id="ARBA00023163"/>
    </source>
</evidence>
<accession>A0A1J1HYC0</accession>
<keyword evidence="2" id="KW-0479">Metal-binding</keyword>
<evidence type="ECO:0000313" key="11">
    <source>
        <dbReference type="EMBL" id="CRK93087.1"/>
    </source>
</evidence>
<evidence type="ECO:0000256" key="2">
    <source>
        <dbReference type="ARBA" id="ARBA00022723"/>
    </source>
</evidence>
<evidence type="ECO:0000256" key="3">
    <source>
        <dbReference type="ARBA" id="ARBA00022737"/>
    </source>
</evidence>
<dbReference type="STRING" id="568069.A0A1J1HYC0"/>
<evidence type="ECO:0000256" key="4">
    <source>
        <dbReference type="ARBA" id="ARBA00022771"/>
    </source>
</evidence>
<keyword evidence="7" id="KW-0804">Transcription</keyword>
<evidence type="ECO:0000256" key="8">
    <source>
        <dbReference type="ARBA" id="ARBA00023242"/>
    </source>
</evidence>
<dbReference type="Proteomes" id="UP000183832">
    <property type="component" value="Unassembled WGS sequence"/>
</dbReference>
<dbReference type="InterPro" id="IPR013087">
    <property type="entry name" value="Znf_C2H2_type"/>
</dbReference>
<feature type="domain" description="C2H2-type" evidence="10">
    <location>
        <begin position="262"/>
        <end position="292"/>
    </location>
</feature>
<evidence type="ECO:0000313" key="12">
    <source>
        <dbReference type="Proteomes" id="UP000183832"/>
    </source>
</evidence>
<dbReference type="Pfam" id="PF13912">
    <property type="entry name" value="zf-C2H2_6"/>
    <property type="match status" value="1"/>
</dbReference>
<keyword evidence="5" id="KW-0862">Zinc</keyword>
<gene>
    <name evidence="11" type="ORF">CLUMA_CG006572</name>
</gene>
<evidence type="ECO:0000256" key="9">
    <source>
        <dbReference type="PROSITE-ProRule" id="PRU00042"/>
    </source>
</evidence>
<dbReference type="SMART" id="SM00355">
    <property type="entry name" value="ZnF_C2H2"/>
    <property type="match status" value="5"/>
</dbReference>
<organism evidence="11 12">
    <name type="scientific">Clunio marinus</name>
    <dbReference type="NCBI Taxonomy" id="568069"/>
    <lineage>
        <taxon>Eukaryota</taxon>
        <taxon>Metazoa</taxon>
        <taxon>Ecdysozoa</taxon>
        <taxon>Arthropoda</taxon>
        <taxon>Hexapoda</taxon>
        <taxon>Insecta</taxon>
        <taxon>Pterygota</taxon>
        <taxon>Neoptera</taxon>
        <taxon>Endopterygota</taxon>
        <taxon>Diptera</taxon>
        <taxon>Nematocera</taxon>
        <taxon>Chironomoidea</taxon>
        <taxon>Chironomidae</taxon>
        <taxon>Clunio</taxon>
    </lineage>
</organism>
<dbReference type="EMBL" id="CVRI01000036">
    <property type="protein sequence ID" value="CRK93087.1"/>
    <property type="molecule type" value="Genomic_DNA"/>
</dbReference>
<comment type="subcellular location">
    <subcellularLocation>
        <location evidence="1">Nucleus</location>
    </subcellularLocation>
</comment>
<dbReference type="SUPFAM" id="SSF57667">
    <property type="entry name" value="beta-beta-alpha zinc fingers"/>
    <property type="match status" value="2"/>
</dbReference>
<dbReference type="Pfam" id="PF00096">
    <property type="entry name" value="zf-C2H2"/>
    <property type="match status" value="1"/>
</dbReference>
<proteinExistence type="predicted"/>
<keyword evidence="12" id="KW-1185">Reference proteome</keyword>
<feature type="domain" description="C2H2-type" evidence="10">
    <location>
        <begin position="206"/>
        <end position="233"/>
    </location>
</feature>
<keyword evidence="8" id="KW-0539">Nucleus</keyword>
<evidence type="ECO:0000256" key="5">
    <source>
        <dbReference type="ARBA" id="ARBA00022833"/>
    </source>
</evidence>
<keyword evidence="6" id="KW-0805">Transcription regulation</keyword>
<evidence type="ECO:0000259" key="10">
    <source>
        <dbReference type="PROSITE" id="PS50157"/>
    </source>
</evidence>
<keyword evidence="3" id="KW-0677">Repeat</keyword>
<evidence type="ECO:0000256" key="6">
    <source>
        <dbReference type="ARBA" id="ARBA00023015"/>
    </source>
</evidence>
<dbReference type="PANTHER" id="PTHR47772:SF11">
    <property type="entry name" value="C2H2-TYPE DOMAIN-CONTAINING PROTEIN"/>
    <property type="match status" value="1"/>
</dbReference>
<evidence type="ECO:0000256" key="1">
    <source>
        <dbReference type="ARBA" id="ARBA00004123"/>
    </source>
</evidence>
<feature type="domain" description="C2H2-type" evidence="10">
    <location>
        <begin position="293"/>
        <end position="321"/>
    </location>
</feature>
<dbReference type="GO" id="GO:0005634">
    <property type="term" value="C:nucleus"/>
    <property type="evidence" value="ECO:0007669"/>
    <property type="project" value="UniProtKB-SubCell"/>
</dbReference>
<dbReference type="InterPro" id="IPR036236">
    <property type="entry name" value="Znf_C2H2_sf"/>
</dbReference>
<dbReference type="PROSITE" id="PS50157">
    <property type="entry name" value="ZINC_FINGER_C2H2_2"/>
    <property type="match status" value="3"/>
</dbReference>
<sequence length="321" mass="37568">MDYITHYKFRKTYERSVSEPKFEDYRSPEEFPRGHNLRNCYQDSSRFEMNCDLAKDLRVNKEVNGAGIVKEEVLPPRRYFCIFCKMDFLVADDFLDHLELHPNGSFVLVKRDLPQPTPVSSEPLESEEPSTNSPILPEMLQNQIKIEPISEDEDDYQDFKINEQPSISEASEANLNSSIEQIESNDPNHQLMVLSNPRIGDGPGEYLCNVCNAKFVYKNNLKSHLKRHLGIYPYICFCGKRYQFKCKLNKHIEQAHAKIKNFKCPVPSCPKKYFTRNDLAFHISVTHQERQEIPCHICNKVFNSQKSLQIHCRKYHRNQES</sequence>
<dbReference type="OrthoDB" id="6077919at2759"/>